<evidence type="ECO:0000256" key="3">
    <source>
        <dbReference type="ARBA" id="ARBA00019015"/>
    </source>
</evidence>
<dbReference type="Gene3D" id="2.60.98.20">
    <property type="entry name" value="Flagellar hook protein FlgE"/>
    <property type="match status" value="1"/>
</dbReference>
<comment type="subcellular location">
    <subcellularLocation>
        <location evidence="1 5">Bacterial flagellum basal body</location>
    </subcellularLocation>
</comment>
<evidence type="ECO:0000259" key="8">
    <source>
        <dbReference type="Pfam" id="PF07559"/>
    </source>
</evidence>
<dbReference type="Pfam" id="PF00460">
    <property type="entry name" value="Flg_bb_rod"/>
    <property type="match status" value="1"/>
</dbReference>
<accession>A0ABU1G0M6</accession>
<evidence type="ECO:0000256" key="2">
    <source>
        <dbReference type="ARBA" id="ARBA00009677"/>
    </source>
</evidence>
<comment type="caution">
    <text evidence="10">The sequence shown here is derived from an EMBL/GenBank/DDBJ whole genome shotgun (WGS) entry which is preliminary data.</text>
</comment>
<evidence type="ECO:0000256" key="4">
    <source>
        <dbReference type="ARBA" id="ARBA00023143"/>
    </source>
</evidence>
<keyword evidence="10" id="KW-0282">Flagellum</keyword>
<dbReference type="PANTHER" id="PTHR30435">
    <property type="entry name" value="FLAGELLAR PROTEIN"/>
    <property type="match status" value="1"/>
</dbReference>
<comment type="function">
    <text evidence="5">A flexible structure which links the flagellar filament to the drive apparatus in the basal body.</text>
</comment>
<dbReference type="InterPro" id="IPR020013">
    <property type="entry name" value="Flagellar_FlgE/F/G"/>
</dbReference>
<dbReference type="InterPro" id="IPR011491">
    <property type="entry name" value="FlgE_D2"/>
</dbReference>
<dbReference type="NCBIfam" id="NF004238">
    <property type="entry name" value="PRK05682.1-1"/>
    <property type="match status" value="1"/>
</dbReference>
<evidence type="ECO:0000259" key="7">
    <source>
        <dbReference type="Pfam" id="PF06429"/>
    </source>
</evidence>
<keyword evidence="10" id="KW-0969">Cilium</keyword>
<evidence type="ECO:0000256" key="5">
    <source>
        <dbReference type="RuleBase" id="RU362116"/>
    </source>
</evidence>
<dbReference type="Pfam" id="PF07559">
    <property type="entry name" value="FlgE_D2"/>
    <property type="match status" value="1"/>
</dbReference>
<dbReference type="SUPFAM" id="SSF117143">
    <property type="entry name" value="Flagellar hook protein flgE"/>
    <property type="match status" value="2"/>
</dbReference>
<keyword evidence="11" id="KW-1185">Reference proteome</keyword>
<gene>
    <name evidence="10" type="primary">flgE</name>
    <name evidence="10" type="ORF">QC818_06670</name>
</gene>
<dbReference type="EMBL" id="JARWAK010000004">
    <property type="protein sequence ID" value="MDR5866467.1"/>
    <property type="molecule type" value="Genomic_DNA"/>
</dbReference>
<comment type="similarity">
    <text evidence="2 5">Belongs to the flagella basal body rod proteins family.</text>
</comment>
<keyword evidence="4 5" id="KW-0975">Bacterial flagellum</keyword>
<evidence type="ECO:0000313" key="11">
    <source>
        <dbReference type="Proteomes" id="UP001264519"/>
    </source>
</evidence>
<dbReference type="InterPro" id="IPR010930">
    <property type="entry name" value="Flg_bb/hook_C_dom"/>
</dbReference>
<reference evidence="10 11" key="1">
    <citation type="submission" date="2023-04" db="EMBL/GenBank/DDBJ databases">
        <title>A long-awaited taxogenomic arrangement of the family Halomonadaceae.</title>
        <authorList>
            <person name="De La Haba R."/>
            <person name="Chuvochina M."/>
            <person name="Wittouck S."/>
            <person name="Arahal D.R."/>
            <person name="Sanchez-Porro C."/>
            <person name="Hugenholtz P."/>
            <person name="Ventosa A."/>
        </authorList>
    </citation>
    <scope>NUCLEOTIDE SEQUENCE [LARGE SCALE GENOMIC DNA]</scope>
    <source>
        <strain evidence="10 11">DSM 23530</strain>
    </source>
</reference>
<dbReference type="InterPro" id="IPR037058">
    <property type="entry name" value="Falgellar_hook_FlgE_sf"/>
</dbReference>
<dbReference type="RefSeq" id="WP_309652068.1">
    <property type="nucleotide sequence ID" value="NZ_JARWAK010000004.1"/>
</dbReference>
<dbReference type="InterPro" id="IPR053967">
    <property type="entry name" value="LlgE_F_G-like_D1"/>
</dbReference>
<evidence type="ECO:0000259" key="9">
    <source>
        <dbReference type="Pfam" id="PF22692"/>
    </source>
</evidence>
<feature type="domain" description="Flagellar hook protein FlgE/F/G-like D1" evidence="9">
    <location>
        <begin position="75"/>
        <end position="118"/>
    </location>
</feature>
<feature type="domain" description="Flagellar basal body rod protein N-terminal" evidence="6">
    <location>
        <begin position="6"/>
        <end position="33"/>
    </location>
</feature>
<feature type="domain" description="Flagellar basal-body/hook protein C-terminal" evidence="7">
    <location>
        <begin position="425"/>
        <end position="469"/>
    </location>
</feature>
<dbReference type="InterPro" id="IPR001444">
    <property type="entry name" value="Flag_bb_rod_N"/>
</dbReference>
<keyword evidence="10" id="KW-0966">Cell projection</keyword>
<dbReference type="NCBIfam" id="TIGR03506">
    <property type="entry name" value="FlgEFG_subfam"/>
    <property type="match status" value="1"/>
</dbReference>
<evidence type="ECO:0000313" key="10">
    <source>
        <dbReference type="EMBL" id="MDR5866467.1"/>
    </source>
</evidence>
<organism evidence="10 11">
    <name type="scientific">Halomonas koreensis</name>
    <dbReference type="NCBI Taxonomy" id="245385"/>
    <lineage>
        <taxon>Bacteria</taxon>
        <taxon>Pseudomonadati</taxon>
        <taxon>Pseudomonadota</taxon>
        <taxon>Gammaproteobacteria</taxon>
        <taxon>Oceanospirillales</taxon>
        <taxon>Halomonadaceae</taxon>
        <taxon>Halomonas</taxon>
    </lineage>
</organism>
<proteinExistence type="inferred from homology"/>
<evidence type="ECO:0000256" key="1">
    <source>
        <dbReference type="ARBA" id="ARBA00004117"/>
    </source>
</evidence>
<feature type="domain" description="Flagellar hook protein FlgE D2" evidence="8">
    <location>
        <begin position="171"/>
        <end position="351"/>
    </location>
</feature>
<sequence length="471" mass="49426">MGFSQALSGLNAASSSLDVLGNNIANSQTVGYKSSSAQFADVFAGSTGLGTKVSTVLQDFEAGNIEATGRELDLAISGQGFYRFQQNGEVVYSRNGQLSMTPDGYLQNAQGARIMGYGINAAGNVETGGQPEVLQVPSEEMPASATTDVATTLNLDSREVVGDELSQTTLATGGTAPNDETTVNYHYSNNFTVYDSLGNPRNITVYYEKGEQRVDNTTATPRDVYYDASSGNNVYYNSGTGNYEDQAGTALATQPDTANLTAVMDDTANTWTSRIAMDGQLLANGADMPQQSQLTFDANGQLTAGGNQTYTFASAGFLGGGPQDLTFDLNLAGSTQFGNSSRASDLTQNGYTSGALVGITIEEDGTVTRNYTNEQSRPAGQIALANFRNPEGLQAVGDNAWTSTAASGQELLGEAGTGVLGTIEAGAIETSNVDLAKQLVDMIVTQRAYQANSQTIKTQDEVLQASINLSR</sequence>
<dbReference type="Pfam" id="PF06429">
    <property type="entry name" value="Flg_bbr_C"/>
    <property type="match status" value="1"/>
</dbReference>
<evidence type="ECO:0000259" key="6">
    <source>
        <dbReference type="Pfam" id="PF00460"/>
    </source>
</evidence>
<name>A0ABU1G0M6_9GAMM</name>
<dbReference type="PANTHER" id="PTHR30435:SF1">
    <property type="entry name" value="FLAGELLAR HOOK PROTEIN FLGE"/>
    <property type="match status" value="1"/>
</dbReference>
<protein>
    <recommendedName>
        <fullName evidence="3 5">Flagellar hook protein FlgE</fullName>
    </recommendedName>
</protein>
<dbReference type="Proteomes" id="UP001264519">
    <property type="component" value="Unassembled WGS sequence"/>
</dbReference>
<dbReference type="Pfam" id="PF22692">
    <property type="entry name" value="LlgE_F_G_D1"/>
    <property type="match status" value="1"/>
</dbReference>
<dbReference type="InterPro" id="IPR037925">
    <property type="entry name" value="FlgE/F/G-like"/>
</dbReference>